<dbReference type="InterPro" id="IPR023346">
    <property type="entry name" value="Lysozyme-like_dom_sf"/>
</dbReference>
<feature type="domain" description="Transglycosylase SLT" evidence="2">
    <location>
        <begin position="92"/>
        <end position="193"/>
    </location>
</feature>
<dbReference type="PROSITE" id="PS51257">
    <property type="entry name" value="PROKAR_LIPOPROTEIN"/>
    <property type="match status" value="1"/>
</dbReference>
<protein>
    <submittedName>
        <fullName evidence="3">Transglycosylase SLT domain protein</fullName>
    </submittedName>
</protein>
<proteinExistence type="inferred from homology"/>
<dbReference type="EMBL" id="UXAW01000081">
    <property type="protein sequence ID" value="VDC30800.1"/>
    <property type="molecule type" value="Genomic_DNA"/>
</dbReference>
<comment type="similarity">
    <text evidence="1">Belongs to the virb1 family.</text>
</comment>
<dbReference type="Pfam" id="PF01464">
    <property type="entry name" value="SLT"/>
    <property type="match status" value="1"/>
</dbReference>
<name>A0A3P5XIY2_9RHOB</name>
<dbReference type="Proteomes" id="UP000277498">
    <property type="component" value="Unassembled WGS sequence"/>
</dbReference>
<evidence type="ECO:0000256" key="1">
    <source>
        <dbReference type="ARBA" id="ARBA00009387"/>
    </source>
</evidence>
<dbReference type="CDD" id="cd00254">
    <property type="entry name" value="LT-like"/>
    <property type="match status" value="1"/>
</dbReference>
<reference evidence="3 4" key="1">
    <citation type="submission" date="2018-11" db="EMBL/GenBank/DDBJ databases">
        <authorList>
            <person name="Criscuolo A."/>
        </authorList>
    </citation>
    <scope>NUCLEOTIDE SEQUENCE [LARGE SCALE GENOMIC DNA]</scope>
    <source>
        <strain evidence="3">ACIP111625</strain>
    </source>
</reference>
<evidence type="ECO:0000259" key="2">
    <source>
        <dbReference type="Pfam" id="PF01464"/>
    </source>
</evidence>
<gene>
    <name evidence="3" type="ORF">XINFAN_02702</name>
</gene>
<sequence>MKISMPGSGSVAALMAVFLLGACVGSGNGGKLNGPAESFLTASSMGWERYSGSKEWTFEALEAVTDKDAALAAKVPADIDSWCPAYKDAPIEQRRAFWVGLMHAVAKHESTWNPAAAGGGGRYIGLMQISPRTAANAGCKAQSAAALKDGGENLSCAVEIFAGNVAQDGVVAGAGNRGIGRDWGPFRESGKRAEMAAWTAAQPWCSGAKI</sequence>
<dbReference type="SUPFAM" id="SSF53955">
    <property type="entry name" value="Lysozyme-like"/>
    <property type="match status" value="1"/>
</dbReference>
<dbReference type="InterPro" id="IPR008258">
    <property type="entry name" value="Transglycosylase_SLT_dom_1"/>
</dbReference>
<accession>A0A3P5XIY2</accession>
<dbReference type="AlphaFoldDB" id="A0A3P5XIY2"/>
<evidence type="ECO:0000313" key="3">
    <source>
        <dbReference type="EMBL" id="VDC30800.1"/>
    </source>
</evidence>
<dbReference type="Gene3D" id="1.10.530.10">
    <property type="match status" value="1"/>
</dbReference>
<organism evidence="3 4">
    <name type="scientific">Pseudogemmobacter humi</name>
    <dbReference type="NCBI Taxonomy" id="2483812"/>
    <lineage>
        <taxon>Bacteria</taxon>
        <taxon>Pseudomonadati</taxon>
        <taxon>Pseudomonadota</taxon>
        <taxon>Alphaproteobacteria</taxon>
        <taxon>Rhodobacterales</taxon>
        <taxon>Paracoccaceae</taxon>
        <taxon>Pseudogemmobacter</taxon>
    </lineage>
</organism>
<dbReference type="RefSeq" id="WP_233352212.1">
    <property type="nucleotide sequence ID" value="NZ_UXAW01000081.1"/>
</dbReference>
<evidence type="ECO:0000313" key="4">
    <source>
        <dbReference type="Proteomes" id="UP000277498"/>
    </source>
</evidence>
<keyword evidence="4" id="KW-1185">Reference proteome</keyword>